<dbReference type="Proteomes" id="UP000824469">
    <property type="component" value="Unassembled WGS sequence"/>
</dbReference>
<dbReference type="InterPro" id="IPR004045">
    <property type="entry name" value="Glutathione_S-Trfase_N"/>
</dbReference>
<dbReference type="CDD" id="cd03201">
    <property type="entry name" value="GST_C_DHAR"/>
    <property type="match status" value="1"/>
</dbReference>
<dbReference type="PANTHER" id="PTHR44420:SF2">
    <property type="entry name" value="GLUTATHIONE S-TRANSFERASE DHAR2-RELATED"/>
    <property type="match status" value="1"/>
</dbReference>
<dbReference type="GO" id="GO:0004364">
    <property type="term" value="F:glutathione transferase activity"/>
    <property type="evidence" value="ECO:0007669"/>
    <property type="project" value="UniProtKB-EC"/>
</dbReference>
<keyword evidence="1" id="KW-0216">Detoxification</keyword>
<comment type="catalytic activity">
    <reaction evidence="5">
        <text>RX + glutathione = an S-substituted glutathione + a halide anion + H(+)</text>
        <dbReference type="Rhea" id="RHEA:16437"/>
        <dbReference type="ChEBI" id="CHEBI:15378"/>
        <dbReference type="ChEBI" id="CHEBI:16042"/>
        <dbReference type="ChEBI" id="CHEBI:17792"/>
        <dbReference type="ChEBI" id="CHEBI:57925"/>
        <dbReference type="ChEBI" id="CHEBI:90779"/>
        <dbReference type="EC" id="2.5.1.18"/>
    </reaction>
</comment>
<keyword evidence="3" id="KW-0560">Oxidoreductase</keyword>
<organism evidence="8 9">
    <name type="scientific">Taxus chinensis</name>
    <name type="common">Chinese yew</name>
    <name type="synonym">Taxus wallichiana var. chinensis</name>
    <dbReference type="NCBI Taxonomy" id="29808"/>
    <lineage>
        <taxon>Eukaryota</taxon>
        <taxon>Viridiplantae</taxon>
        <taxon>Streptophyta</taxon>
        <taxon>Embryophyta</taxon>
        <taxon>Tracheophyta</taxon>
        <taxon>Spermatophyta</taxon>
        <taxon>Pinopsida</taxon>
        <taxon>Pinidae</taxon>
        <taxon>Conifers II</taxon>
        <taxon>Cupressales</taxon>
        <taxon>Taxaceae</taxon>
        <taxon>Taxus</taxon>
    </lineage>
</organism>
<dbReference type="PANTHER" id="PTHR44420">
    <property type="entry name" value="GLUTATHIONE S-TRANSFERASE DHAR2-RELATED"/>
    <property type="match status" value="1"/>
</dbReference>
<evidence type="ECO:0000256" key="6">
    <source>
        <dbReference type="ARBA" id="ARBA00049544"/>
    </source>
</evidence>
<comment type="similarity">
    <text evidence="4">Belongs to the GST superfamily. DHAR family.</text>
</comment>
<dbReference type="GO" id="GO:0033355">
    <property type="term" value="P:ascorbate glutathione cycle"/>
    <property type="evidence" value="ECO:0007669"/>
    <property type="project" value="InterPro"/>
</dbReference>
<dbReference type="SFLD" id="SFLDS00019">
    <property type="entry name" value="Glutathione_Transferase_(cytos"/>
    <property type="match status" value="1"/>
</dbReference>
<evidence type="ECO:0000256" key="4">
    <source>
        <dbReference type="ARBA" id="ARBA00024194"/>
    </source>
</evidence>
<dbReference type="PROSITE" id="PS50404">
    <property type="entry name" value="GST_NTER"/>
    <property type="match status" value="1"/>
</dbReference>
<dbReference type="SUPFAM" id="SSF47616">
    <property type="entry name" value="GST C-terminal domain-like"/>
    <property type="match status" value="1"/>
</dbReference>
<keyword evidence="2" id="KW-0808">Transferase</keyword>
<dbReference type="Gene3D" id="1.20.1050.10">
    <property type="match status" value="1"/>
</dbReference>
<dbReference type="CDD" id="cd00570">
    <property type="entry name" value="GST_N_family"/>
    <property type="match status" value="1"/>
</dbReference>
<dbReference type="InterPro" id="IPR040079">
    <property type="entry name" value="Glutathione_S-Trfase"/>
</dbReference>
<dbReference type="FunFam" id="3.40.30.10:FF:000102">
    <property type="entry name" value="Glutathione S-transferase DHAR3 chloroplastic"/>
    <property type="match status" value="1"/>
</dbReference>
<dbReference type="Gene3D" id="3.40.30.10">
    <property type="entry name" value="Glutaredoxin"/>
    <property type="match status" value="1"/>
</dbReference>
<comment type="caution">
    <text evidence="8">The sequence shown here is derived from an EMBL/GenBank/DDBJ whole genome shotgun (WGS) entry which is preliminary data.</text>
</comment>
<evidence type="ECO:0000256" key="3">
    <source>
        <dbReference type="ARBA" id="ARBA00023002"/>
    </source>
</evidence>
<feature type="domain" description="GST N-terminal" evidence="7">
    <location>
        <begin position="61"/>
        <end position="139"/>
    </location>
</feature>
<dbReference type="EMBL" id="JAHRHJ020000002">
    <property type="protein sequence ID" value="KAH9327291.1"/>
    <property type="molecule type" value="Genomic_DNA"/>
</dbReference>
<dbReference type="FunFam" id="1.20.1050.10:FF:000029">
    <property type="entry name" value="Glutathione S-transferase DHAR3, chloroplastic"/>
    <property type="match status" value="1"/>
</dbReference>
<evidence type="ECO:0000313" key="8">
    <source>
        <dbReference type="EMBL" id="KAH9327291.1"/>
    </source>
</evidence>
<name>A0AA38LKN2_TAXCH</name>
<dbReference type="GO" id="GO:0045174">
    <property type="term" value="F:glutathione dehydrogenase (ascorbate) activity"/>
    <property type="evidence" value="ECO:0007669"/>
    <property type="project" value="UniProtKB-EC"/>
</dbReference>
<dbReference type="SFLD" id="SFLDG00358">
    <property type="entry name" value="Main_(cytGST)"/>
    <property type="match status" value="1"/>
</dbReference>
<evidence type="ECO:0000259" key="7">
    <source>
        <dbReference type="PROSITE" id="PS50404"/>
    </source>
</evidence>
<evidence type="ECO:0000313" key="9">
    <source>
        <dbReference type="Proteomes" id="UP000824469"/>
    </source>
</evidence>
<evidence type="ECO:0000256" key="5">
    <source>
        <dbReference type="ARBA" id="ARBA00047960"/>
    </source>
</evidence>
<dbReference type="AlphaFoldDB" id="A0AA38LKN2"/>
<comment type="catalytic activity">
    <reaction evidence="6">
        <text>L-dehydroascorbate + 2 glutathione = glutathione disulfide + L-ascorbate</text>
        <dbReference type="Rhea" id="RHEA:24424"/>
        <dbReference type="ChEBI" id="CHEBI:38290"/>
        <dbReference type="ChEBI" id="CHEBI:57925"/>
        <dbReference type="ChEBI" id="CHEBI:58297"/>
        <dbReference type="ChEBI" id="CHEBI:58539"/>
        <dbReference type="EC" id="1.8.5.1"/>
    </reaction>
</comment>
<evidence type="ECO:0000256" key="2">
    <source>
        <dbReference type="ARBA" id="ARBA00022679"/>
    </source>
</evidence>
<dbReference type="InterPro" id="IPR036249">
    <property type="entry name" value="Thioredoxin-like_sf"/>
</dbReference>
<dbReference type="InterPro" id="IPR036282">
    <property type="entry name" value="Glutathione-S-Trfase_C_sf"/>
</dbReference>
<accession>A0AA38LKN2</accession>
<protein>
    <recommendedName>
        <fullName evidence="7">GST N-terminal domain-containing protein</fullName>
    </recommendedName>
</protein>
<proteinExistence type="inferred from homology"/>
<dbReference type="Pfam" id="PF13409">
    <property type="entry name" value="GST_N_2"/>
    <property type="match status" value="1"/>
</dbReference>
<sequence length="269" mass="29935">MVILAATSAVSFAKVFPVTPRIGLSRRAFNLSLASNLGDDRGFRTLVVRMAGTLDVCVKSATGAPDKLGDCPFTHRVLLTLEEKHIPYNLKMVNLSDKPDWFLQLSPEGKVPLLKIDDKWIPDSDVITQILEEKYPEPSLATPPEKASVGSKLFSAFVGFLKSYDPNDGTEQALLNELRALDEHLKANGPFINGEKISAVDLSLAPKLYHLKIVLGHFKKWSIPEELSYVHNYMKALFSRESFLRTQVAEEYVIAGWAPKVADWAPKIN</sequence>
<keyword evidence="9" id="KW-1185">Reference proteome</keyword>
<gene>
    <name evidence="8" type="ORF">KI387_007469</name>
</gene>
<dbReference type="Pfam" id="PF13410">
    <property type="entry name" value="GST_C_2"/>
    <property type="match status" value="1"/>
</dbReference>
<reference evidence="8 9" key="1">
    <citation type="journal article" date="2021" name="Nat. Plants">
        <title>The Taxus genome provides insights into paclitaxel biosynthesis.</title>
        <authorList>
            <person name="Xiong X."/>
            <person name="Gou J."/>
            <person name="Liao Q."/>
            <person name="Li Y."/>
            <person name="Zhou Q."/>
            <person name="Bi G."/>
            <person name="Li C."/>
            <person name="Du R."/>
            <person name="Wang X."/>
            <person name="Sun T."/>
            <person name="Guo L."/>
            <person name="Liang H."/>
            <person name="Lu P."/>
            <person name="Wu Y."/>
            <person name="Zhang Z."/>
            <person name="Ro D.K."/>
            <person name="Shang Y."/>
            <person name="Huang S."/>
            <person name="Yan J."/>
        </authorList>
    </citation>
    <scope>NUCLEOTIDE SEQUENCE [LARGE SCALE GENOMIC DNA]</scope>
    <source>
        <strain evidence="8">Ta-2019</strain>
    </source>
</reference>
<dbReference type="OMA" id="LCPPKYA"/>
<evidence type="ECO:0000256" key="1">
    <source>
        <dbReference type="ARBA" id="ARBA00022575"/>
    </source>
</evidence>
<feature type="non-terminal residue" evidence="8">
    <location>
        <position position="269"/>
    </location>
</feature>
<dbReference type="InterPro" id="IPR044627">
    <property type="entry name" value="DHAR1/2/3/4"/>
</dbReference>
<dbReference type="SUPFAM" id="SSF52833">
    <property type="entry name" value="Thioredoxin-like"/>
    <property type="match status" value="1"/>
</dbReference>